<dbReference type="Proteomes" id="UP000655225">
    <property type="component" value="Unassembled WGS sequence"/>
</dbReference>
<keyword evidence="4" id="KW-1185">Reference proteome</keyword>
<dbReference type="PANTHER" id="PTHR31325">
    <property type="entry name" value="OS01G0798800 PROTEIN-RELATED"/>
    <property type="match status" value="1"/>
</dbReference>
<dbReference type="Pfam" id="PF04578">
    <property type="entry name" value="DUF594"/>
    <property type="match status" value="1"/>
</dbReference>
<feature type="transmembrane region" description="Helical" evidence="1">
    <location>
        <begin position="52"/>
        <end position="73"/>
    </location>
</feature>
<keyword evidence="1" id="KW-0812">Transmembrane</keyword>
<dbReference type="Pfam" id="PF13968">
    <property type="entry name" value="DUF4220"/>
    <property type="match status" value="1"/>
</dbReference>
<dbReference type="EMBL" id="JABCRI010000003">
    <property type="protein sequence ID" value="KAF8408933.1"/>
    <property type="molecule type" value="Genomic_DNA"/>
</dbReference>
<feature type="transmembrane region" description="Helical" evidence="1">
    <location>
        <begin position="118"/>
        <end position="138"/>
    </location>
</feature>
<comment type="caution">
    <text evidence="3">The sequence shown here is derived from an EMBL/GenBank/DDBJ whole genome shotgun (WGS) entry which is preliminary data.</text>
</comment>
<accession>A0A835DLY7</accession>
<evidence type="ECO:0000313" key="3">
    <source>
        <dbReference type="EMBL" id="KAF8408933.1"/>
    </source>
</evidence>
<feature type="transmembrane region" description="Helical" evidence="1">
    <location>
        <begin position="309"/>
        <end position="327"/>
    </location>
</feature>
<protein>
    <recommendedName>
        <fullName evidence="2">DUF4220 domain-containing protein</fullName>
    </recommendedName>
</protein>
<gene>
    <name evidence="3" type="ORF">HHK36_005003</name>
</gene>
<dbReference type="AlphaFoldDB" id="A0A835DLY7"/>
<evidence type="ECO:0000313" key="4">
    <source>
        <dbReference type="Proteomes" id="UP000655225"/>
    </source>
</evidence>
<keyword evidence="1" id="KW-0472">Membrane</keyword>
<reference evidence="3 4" key="1">
    <citation type="submission" date="2020-04" db="EMBL/GenBank/DDBJ databases">
        <title>Plant Genome Project.</title>
        <authorList>
            <person name="Zhang R.-G."/>
        </authorList>
    </citation>
    <scope>NUCLEOTIDE SEQUENCE [LARGE SCALE GENOMIC DNA]</scope>
    <source>
        <strain evidence="3">YNK0</strain>
        <tissue evidence="3">Leaf</tissue>
    </source>
</reference>
<dbReference type="InterPro" id="IPR007658">
    <property type="entry name" value="DUF594"/>
</dbReference>
<feature type="transmembrane region" description="Helical" evidence="1">
    <location>
        <begin position="93"/>
        <end position="111"/>
    </location>
</feature>
<dbReference type="InterPro" id="IPR025315">
    <property type="entry name" value="DUF4220"/>
</dbReference>
<sequence length="703" mass="80946">MPKKINPMEMSLWKLKTYWEEWELRVGVLLSLLLQFILILSGNLRKRSPNKLLTFVLWLAYLSAEWVATFALGNISNTIDDLIPHHHNDILTFWTPFLLLHLGGPDTITAFSLEDNQLWLRQALGLILQLVAVVYIFARSLPGSKLLCPTLFVFLAGVLKYGERNLALKRASMDGLRGSLVKDREPGPNYAKLMEDFSSKLNAGIPAMLDVIGESEDRNSSSYSPATSVVGGVNTDWPQILNEAFYCFQTFKRLFVDLILSFHERKDSRSIFSNRNASQAYKLIEIELNFVYDVLYTKALVVHTLRGRIFRALSFSSTLAAFFFFLLTEKQGFHKKDIIITYLLLIGALALEIVALGLLIFSDWTAVILRSSNHYSKLIWLERGIHGILSMSRSLPPYKHRWSHCMGQYNLLKVCVQDQPTPFSKLLGSLDVKELWDQYRYTEHVNAFEELKNFIFEDLKRKSSMDEDSEDYKNFNMSRGQWALQQDDEYYCRFGWSIQVNFDESLLIWHIATEICFHLDDTKNNSTDHETSNHRKASKVLSSYLVYLLVAHPSTLSSTAGLGMIRYGDTCEEATKFFKEERLVGDEFEACKMLMNVHTYVPTKQVKGDRSKSVLWDAVILAKDLRELDEPKMWKITCKVWIEMLCFAARHCRGNYHAQMLNTGGELLTSVWLLEAHLGMGVHYQIKTGHFRTNIVLEKQESY</sequence>
<evidence type="ECO:0000259" key="2">
    <source>
        <dbReference type="Pfam" id="PF13968"/>
    </source>
</evidence>
<name>A0A835DLY7_TETSI</name>
<dbReference type="OMA" id="RFWFGIP"/>
<organism evidence="3 4">
    <name type="scientific">Tetracentron sinense</name>
    <name type="common">Spur-leaf</name>
    <dbReference type="NCBI Taxonomy" id="13715"/>
    <lineage>
        <taxon>Eukaryota</taxon>
        <taxon>Viridiplantae</taxon>
        <taxon>Streptophyta</taxon>
        <taxon>Embryophyta</taxon>
        <taxon>Tracheophyta</taxon>
        <taxon>Spermatophyta</taxon>
        <taxon>Magnoliopsida</taxon>
        <taxon>Trochodendrales</taxon>
        <taxon>Trochodendraceae</taxon>
        <taxon>Tetracentron</taxon>
    </lineage>
</organism>
<feature type="domain" description="DUF4220" evidence="2">
    <location>
        <begin position="58"/>
        <end position="413"/>
    </location>
</feature>
<feature type="transmembrane region" description="Helical" evidence="1">
    <location>
        <begin position="22"/>
        <end position="40"/>
    </location>
</feature>
<dbReference type="OrthoDB" id="1689146at2759"/>
<evidence type="ECO:0000256" key="1">
    <source>
        <dbReference type="SAM" id="Phobius"/>
    </source>
</evidence>
<feature type="transmembrane region" description="Helical" evidence="1">
    <location>
        <begin position="339"/>
        <end position="361"/>
    </location>
</feature>
<proteinExistence type="predicted"/>
<feature type="transmembrane region" description="Helical" evidence="1">
    <location>
        <begin position="144"/>
        <end position="162"/>
    </location>
</feature>
<keyword evidence="1" id="KW-1133">Transmembrane helix</keyword>